<evidence type="ECO:0000256" key="1">
    <source>
        <dbReference type="SAM" id="MobiDB-lite"/>
    </source>
</evidence>
<proteinExistence type="predicted"/>
<dbReference type="Proteomes" id="UP000722485">
    <property type="component" value="Unassembled WGS sequence"/>
</dbReference>
<comment type="caution">
    <text evidence="2">The sequence shown here is derived from an EMBL/GenBank/DDBJ whole genome shotgun (WGS) entry which is preliminary data.</text>
</comment>
<accession>A0A9P5H3L7</accession>
<feature type="compositionally biased region" description="Basic residues" evidence="1">
    <location>
        <begin position="25"/>
        <end position="34"/>
    </location>
</feature>
<feature type="compositionally biased region" description="Basic residues" evidence="1">
    <location>
        <begin position="1"/>
        <end position="10"/>
    </location>
</feature>
<feature type="region of interest" description="Disordered" evidence="1">
    <location>
        <begin position="1"/>
        <end position="53"/>
    </location>
</feature>
<evidence type="ECO:0000313" key="3">
    <source>
        <dbReference type="Proteomes" id="UP000722485"/>
    </source>
</evidence>
<dbReference type="EMBL" id="JAANBB010000523">
    <property type="protein sequence ID" value="KAF7540526.1"/>
    <property type="molecule type" value="Genomic_DNA"/>
</dbReference>
<dbReference type="OrthoDB" id="3598799at2759"/>
<keyword evidence="3" id="KW-1185">Reference proteome</keyword>
<feature type="compositionally biased region" description="Polar residues" evidence="1">
    <location>
        <begin position="36"/>
        <end position="51"/>
    </location>
</feature>
<gene>
    <name evidence="2" type="ORF">G7Z17_g12176</name>
</gene>
<dbReference type="AlphaFoldDB" id="A0A9P5H3L7"/>
<protein>
    <submittedName>
        <fullName evidence="2">Uncharacterized protein</fullName>
    </submittedName>
</protein>
<sequence>MPRTSTKRKVSITDSNGTDDFASKKVTRASRKAPAKQTTQRDNAASGSQQGRMRYIDAASALKKRKAGVNDAKRHVQKQGDDLVDFIEGQLKSHPTADEELAPDLAPVLPWMATPHPHTAWSSQTPPNPPEVMAKALDDLQGIIDAYEKMNKQTNGIENPNWMRWEQDGKELSELNEYAMGFAAQTVNYAIMPGRRGYMSEPPASAGDIERVAWELIEPGRPRKSEETWGATAQDQVKSFTGVLRLLPPKE</sequence>
<reference evidence="2" key="1">
    <citation type="submission" date="2020-03" db="EMBL/GenBank/DDBJ databases">
        <title>Draft Genome Sequence of Cylindrodendrum hubeiense.</title>
        <authorList>
            <person name="Buettner E."/>
            <person name="Kellner H."/>
        </authorList>
    </citation>
    <scope>NUCLEOTIDE SEQUENCE</scope>
    <source>
        <strain evidence="2">IHI 201604</strain>
    </source>
</reference>
<evidence type="ECO:0000313" key="2">
    <source>
        <dbReference type="EMBL" id="KAF7540526.1"/>
    </source>
</evidence>
<name>A0A9P5H3L7_9HYPO</name>
<organism evidence="2 3">
    <name type="scientific">Cylindrodendrum hubeiense</name>
    <dbReference type="NCBI Taxonomy" id="595255"/>
    <lineage>
        <taxon>Eukaryota</taxon>
        <taxon>Fungi</taxon>
        <taxon>Dikarya</taxon>
        <taxon>Ascomycota</taxon>
        <taxon>Pezizomycotina</taxon>
        <taxon>Sordariomycetes</taxon>
        <taxon>Hypocreomycetidae</taxon>
        <taxon>Hypocreales</taxon>
        <taxon>Nectriaceae</taxon>
        <taxon>Cylindrodendrum</taxon>
    </lineage>
</organism>